<proteinExistence type="predicted"/>
<gene>
    <name evidence="1" type="ORF">SAMN05216234_10711</name>
</gene>
<evidence type="ECO:0000313" key="2">
    <source>
        <dbReference type="Proteomes" id="UP000199227"/>
    </source>
</evidence>
<dbReference type="RefSeq" id="WP_092911329.1">
    <property type="nucleotide sequence ID" value="NZ_CP136592.1"/>
</dbReference>
<dbReference type="EMBL" id="FOXB01000007">
    <property type="protein sequence ID" value="SFP12758.1"/>
    <property type="molecule type" value="Genomic_DNA"/>
</dbReference>
<dbReference type="AlphaFoldDB" id="A0A1I5MT93"/>
<evidence type="ECO:0008006" key="3">
    <source>
        <dbReference type="Google" id="ProtNLM"/>
    </source>
</evidence>
<organism evidence="1 2">
    <name type="scientific">Hydrogenimonas thermophila</name>
    <dbReference type="NCBI Taxonomy" id="223786"/>
    <lineage>
        <taxon>Bacteria</taxon>
        <taxon>Pseudomonadati</taxon>
        <taxon>Campylobacterota</taxon>
        <taxon>Epsilonproteobacteria</taxon>
        <taxon>Campylobacterales</taxon>
        <taxon>Hydrogenimonadaceae</taxon>
        <taxon>Hydrogenimonas</taxon>
    </lineage>
</organism>
<name>A0A1I5MT93_9BACT</name>
<protein>
    <recommendedName>
        <fullName evidence="3">FlgN protein</fullName>
    </recommendedName>
</protein>
<dbReference type="STRING" id="223786.SAMN05216234_10711"/>
<keyword evidence="2" id="KW-1185">Reference proteome</keyword>
<sequence length="142" mass="16550">MLEHYIDKAIEEINNLIKLTEADIEDIKQAKHQSMFDRIKTKEHAIVSFENYKSLIDDSIRALIEKNPNKQIDSVLGPVIQEKLEIMRKQLEKLHETNKYYARFVVTVGEFYNSLYEEMIPVEKDGYTGKSTKTASLIEVRA</sequence>
<reference evidence="1 2" key="1">
    <citation type="submission" date="2016-10" db="EMBL/GenBank/DDBJ databases">
        <authorList>
            <person name="de Groot N.N."/>
        </authorList>
    </citation>
    <scope>NUCLEOTIDE SEQUENCE [LARGE SCALE GENOMIC DNA]</scope>
    <source>
        <strain evidence="1 2">EP1-55-1</strain>
    </source>
</reference>
<accession>A0A1I5MT93</accession>
<evidence type="ECO:0000313" key="1">
    <source>
        <dbReference type="EMBL" id="SFP12758.1"/>
    </source>
</evidence>
<dbReference type="OrthoDB" id="5334106at2"/>
<dbReference type="Proteomes" id="UP000199227">
    <property type="component" value="Unassembled WGS sequence"/>
</dbReference>